<dbReference type="Gene3D" id="3.40.50.1820">
    <property type="entry name" value="alpha/beta hydrolase"/>
    <property type="match status" value="1"/>
</dbReference>
<keyword evidence="2" id="KW-0732">Signal</keyword>
<dbReference type="AlphaFoldDB" id="A0A0G3EPL0"/>
<evidence type="ECO:0000313" key="4">
    <source>
        <dbReference type="EMBL" id="AKJ67282.1"/>
    </source>
</evidence>
<evidence type="ECO:0000259" key="3">
    <source>
        <dbReference type="Pfam" id="PF20434"/>
    </source>
</evidence>
<gene>
    <name evidence="4" type="ORF">ABW99_02585</name>
</gene>
<accession>A0A0G3EPL0</accession>
<dbReference type="InterPro" id="IPR049492">
    <property type="entry name" value="BD-FAE-like_dom"/>
</dbReference>
<dbReference type="Pfam" id="PF20434">
    <property type="entry name" value="BD-FAE"/>
    <property type="match status" value="1"/>
</dbReference>
<dbReference type="KEGG" id="ptx:ABW99_02585"/>
<feature type="signal peptide" evidence="2">
    <location>
        <begin position="1"/>
        <end position="20"/>
    </location>
</feature>
<name>A0A0G3EPL0_9BURK</name>
<evidence type="ECO:0000256" key="1">
    <source>
        <dbReference type="ARBA" id="ARBA00022801"/>
    </source>
</evidence>
<feature type="domain" description="BD-FAE-like" evidence="3">
    <location>
        <begin position="53"/>
        <end position="156"/>
    </location>
</feature>
<organism evidence="4 5">
    <name type="scientific">Pandoraea thiooxydans</name>
    <dbReference type="NCBI Taxonomy" id="445709"/>
    <lineage>
        <taxon>Bacteria</taxon>
        <taxon>Pseudomonadati</taxon>
        <taxon>Pseudomonadota</taxon>
        <taxon>Betaproteobacteria</taxon>
        <taxon>Burkholderiales</taxon>
        <taxon>Burkholderiaceae</taxon>
        <taxon>Pandoraea</taxon>
    </lineage>
</organism>
<evidence type="ECO:0000256" key="2">
    <source>
        <dbReference type="SAM" id="SignalP"/>
    </source>
</evidence>
<evidence type="ECO:0000313" key="5">
    <source>
        <dbReference type="Proteomes" id="UP000036700"/>
    </source>
</evidence>
<dbReference type="InterPro" id="IPR050300">
    <property type="entry name" value="GDXG_lipolytic_enzyme"/>
</dbReference>
<dbReference type="STRING" id="445709.ABW99_02585"/>
<protein>
    <submittedName>
        <fullName evidence="4">Esterase</fullName>
    </submittedName>
</protein>
<dbReference type="GO" id="GO:0016787">
    <property type="term" value="F:hydrolase activity"/>
    <property type="evidence" value="ECO:0007669"/>
    <property type="project" value="UniProtKB-KW"/>
</dbReference>
<dbReference type="SUPFAM" id="SSF53474">
    <property type="entry name" value="alpha/beta-Hydrolases"/>
    <property type="match status" value="1"/>
</dbReference>
<keyword evidence="1" id="KW-0378">Hydrolase</keyword>
<dbReference type="RefSeq" id="WP_047212818.1">
    <property type="nucleotide sequence ID" value="NZ_CP011568.3"/>
</dbReference>
<dbReference type="PANTHER" id="PTHR48081:SF9">
    <property type="entry name" value="CARBOXYLESTERASE"/>
    <property type="match status" value="1"/>
</dbReference>
<dbReference type="EMBL" id="CP011568">
    <property type="protein sequence ID" value="AKJ67282.1"/>
    <property type="molecule type" value="Genomic_DNA"/>
</dbReference>
<sequence>MTGSIWSRFFLTPLLLGCLAACSPLRTIDRLTPDNTYRLSAGIAYGPLGRQKLDIYAPLGATRPTPVVVFFYGGNWDSGARSEYRFVGEALASRGITAVIADYRLYPQVVYPDFVEDSARAVAWTLAHIEAYGGDPHRLFVMGHSAGAYNAAMVALDPRWLARFGDSPGMLSGWIGLAGPYNFLPIDVDEIKPIFLFPNTPPASQPINHVTGDAPPSLLLTGSADTIVSPIRNSDALAAALRAAHDPVQAENYRGVTHALLIGSFARPLRWVAPALARVVAFVEHTAPATRPTPDHVAQILPRGAS</sequence>
<dbReference type="Proteomes" id="UP000036700">
    <property type="component" value="Chromosome"/>
</dbReference>
<proteinExistence type="predicted"/>
<dbReference type="OrthoDB" id="9771666at2"/>
<dbReference type="PATRIC" id="fig|445709.3.peg.562"/>
<keyword evidence="5" id="KW-1185">Reference proteome</keyword>
<feature type="chain" id="PRO_5002553479" evidence="2">
    <location>
        <begin position="21"/>
        <end position="306"/>
    </location>
</feature>
<reference evidence="5" key="1">
    <citation type="submission" date="2015-06" db="EMBL/GenBank/DDBJ databases">
        <authorList>
            <person name="Lim Y.L."/>
            <person name="Ee R."/>
            <person name="Yong D."/>
            <person name="How K.Y."/>
            <person name="Yin W.F."/>
            <person name="Chan K.G."/>
        </authorList>
    </citation>
    <scope>NUCLEOTIDE SEQUENCE [LARGE SCALE GENOMIC DNA]</scope>
    <source>
        <strain evidence="5">DSM 25325</strain>
    </source>
</reference>
<dbReference type="PANTHER" id="PTHR48081">
    <property type="entry name" value="AB HYDROLASE SUPERFAMILY PROTEIN C4A8.06C"/>
    <property type="match status" value="1"/>
</dbReference>
<dbReference type="InterPro" id="IPR029058">
    <property type="entry name" value="AB_hydrolase_fold"/>
</dbReference>